<comment type="caution">
    <text evidence="4">The sequence shown here is derived from an EMBL/GenBank/DDBJ whole genome shotgun (WGS) entry which is preliminary data.</text>
</comment>
<keyword evidence="2" id="KW-0548">Nucleotidyltransferase</keyword>
<dbReference type="InterPro" id="IPR050065">
    <property type="entry name" value="GlmU-like"/>
</dbReference>
<dbReference type="GO" id="GO:0016779">
    <property type="term" value="F:nucleotidyltransferase activity"/>
    <property type="evidence" value="ECO:0007669"/>
    <property type="project" value="UniProtKB-KW"/>
</dbReference>
<feature type="domain" description="Nucleotidyl transferase" evidence="3">
    <location>
        <begin position="2"/>
        <end position="52"/>
    </location>
</feature>
<dbReference type="PANTHER" id="PTHR43584">
    <property type="entry name" value="NUCLEOTIDYL TRANSFERASE"/>
    <property type="match status" value="1"/>
</dbReference>
<dbReference type="PANTHER" id="PTHR43584:SF8">
    <property type="entry name" value="N-ACETYLMURAMATE ALPHA-1-PHOSPHATE URIDYLYLTRANSFERASE"/>
    <property type="match status" value="1"/>
</dbReference>
<dbReference type="Pfam" id="PF00483">
    <property type="entry name" value="NTP_transferase"/>
    <property type="match status" value="1"/>
</dbReference>
<proteinExistence type="predicted"/>
<evidence type="ECO:0000313" key="5">
    <source>
        <dbReference type="Proteomes" id="UP000228561"/>
    </source>
</evidence>
<gene>
    <name evidence="4" type="ORF">COS58_00035</name>
</gene>
<dbReference type="AlphaFoldDB" id="A0A2M7B9K3"/>
<name>A0A2M7B9K3_9BACT</name>
<evidence type="ECO:0000259" key="3">
    <source>
        <dbReference type="Pfam" id="PF00483"/>
    </source>
</evidence>
<dbReference type="InterPro" id="IPR029044">
    <property type="entry name" value="Nucleotide-diphossugar_trans"/>
</dbReference>
<accession>A0A2M7B9K3</accession>
<evidence type="ECO:0000313" key="4">
    <source>
        <dbReference type="EMBL" id="PIU99792.1"/>
    </source>
</evidence>
<organism evidence="4 5">
    <name type="scientific">Candidatus Tagabacteria bacterium CG03_land_8_20_14_0_80_41_22</name>
    <dbReference type="NCBI Taxonomy" id="1975020"/>
    <lineage>
        <taxon>Bacteria</taxon>
        <taxon>Candidatus Tagaibacteriota</taxon>
    </lineage>
</organism>
<sequence>MKAIILAAGEGVRMRPLTENKPKPLLKVAGKTILEQIISRLPEEVSELILVVGYLGQQIMDFCGEEFFL</sequence>
<dbReference type="SUPFAM" id="SSF53448">
    <property type="entry name" value="Nucleotide-diphospho-sugar transferases"/>
    <property type="match status" value="1"/>
</dbReference>
<protein>
    <recommendedName>
        <fullName evidence="3">Nucleotidyl transferase domain-containing protein</fullName>
    </recommendedName>
</protein>
<dbReference type="Gene3D" id="3.90.550.10">
    <property type="entry name" value="Spore Coat Polysaccharide Biosynthesis Protein SpsA, Chain A"/>
    <property type="match status" value="1"/>
</dbReference>
<dbReference type="InterPro" id="IPR005835">
    <property type="entry name" value="NTP_transferase_dom"/>
</dbReference>
<dbReference type="Proteomes" id="UP000228561">
    <property type="component" value="Unassembled WGS sequence"/>
</dbReference>
<reference evidence="5" key="1">
    <citation type="submission" date="2017-09" db="EMBL/GenBank/DDBJ databases">
        <title>Depth-based differentiation of microbial function through sediment-hosted aquifers and enrichment of novel symbionts in the deep terrestrial subsurface.</title>
        <authorList>
            <person name="Probst A.J."/>
            <person name="Ladd B."/>
            <person name="Jarett J.K."/>
            <person name="Geller-Mcgrath D.E."/>
            <person name="Sieber C.M.K."/>
            <person name="Emerson J.B."/>
            <person name="Anantharaman K."/>
            <person name="Thomas B.C."/>
            <person name="Malmstrom R."/>
            <person name="Stieglmeier M."/>
            <person name="Klingl A."/>
            <person name="Woyke T."/>
            <person name="Ryan C.M."/>
            <person name="Banfield J.F."/>
        </authorList>
    </citation>
    <scope>NUCLEOTIDE SEQUENCE [LARGE SCALE GENOMIC DNA]</scope>
</reference>
<keyword evidence="1" id="KW-0808">Transferase</keyword>
<evidence type="ECO:0000256" key="1">
    <source>
        <dbReference type="ARBA" id="ARBA00022679"/>
    </source>
</evidence>
<dbReference type="EMBL" id="PEVG01000002">
    <property type="protein sequence ID" value="PIU99792.1"/>
    <property type="molecule type" value="Genomic_DNA"/>
</dbReference>
<evidence type="ECO:0000256" key="2">
    <source>
        <dbReference type="ARBA" id="ARBA00022695"/>
    </source>
</evidence>